<evidence type="ECO:0008006" key="3">
    <source>
        <dbReference type="Google" id="ProtNLM"/>
    </source>
</evidence>
<sequence length="112" mass="13468">MQTARRLFRYRNMMPLLSIVLFLLIFQPFPTYAQPPYAKWGRLAMQETMKRYPNAQIVDYLHVGRKQKTPTTSEETFKLLLQESNRRWALLVHIEFVNQTEEVVNISYEETR</sequence>
<dbReference type="KEGG" id="bfm:BP422_27785"/>
<dbReference type="InterPro" id="IPR024987">
    <property type="entry name" value="DUF3889"/>
</dbReference>
<proteinExistence type="predicted"/>
<dbReference type="AlphaFoldDB" id="A0A220MP58"/>
<protein>
    <recommendedName>
        <fullName evidence="3">DUF3889 domain-containing protein</fullName>
    </recommendedName>
</protein>
<reference evidence="1 2" key="1">
    <citation type="submission" date="2016-11" db="EMBL/GenBank/DDBJ databases">
        <authorList>
            <person name="Jaros S."/>
            <person name="Januszkiewicz K."/>
            <person name="Wedrychowicz H."/>
        </authorList>
    </citation>
    <scope>NUCLEOTIDE SEQUENCE [LARGE SCALE GENOMIC DNA]</scope>
    <source>
        <strain evidence="1 2">NF2</strain>
    </source>
</reference>
<evidence type="ECO:0000313" key="1">
    <source>
        <dbReference type="EMBL" id="ASJ56984.1"/>
    </source>
</evidence>
<gene>
    <name evidence="1" type="ORF">BP422_27785</name>
</gene>
<dbReference type="EMBL" id="CP018145">
    <property type="protein sequence ID" value="ASJ56984.1"/>
    <property type="molecule type" value="Genomic_DNA"/>
</dbReference>
<name>A0A220MP58_9BACL</name>
<organism evidence="1 2">
    <name type="scientific">Brevibacillus formosus</name>
    <dbReference type="NCBI Taxonomy" id="54913"/>
    <lineage>
        <taxon>Bacteria</taxon>
        <taxon>Bacillati</taxon>
        <taxon>Bacillota</taxon>
        <taxon>Bacilli</taxon>
        <taxon>Bacillales</taxon>
        <taxon>Paenibacillaceae</taxon>
        <taxon>Brevibacillus</taxon>
    </lineage>
</organism>
<dbReference type="RefSeq" id="WP_088910462.1">
    <property type="nucleotide sequence ID" value="NZ_CP018145.1"/>
</dbReference>
<dbReference type="Gene3D" id="3.10.450.390">
    <property type="entry name" value="Protein of unknown function DUF3889"/>
    <property type="match status" value="1"/>
</dbReference>
<dbReference type="Proteomes" id="UP000197781">
    <property type="component" value="Chromosome"/>
</dbReference>
<accession>A0A220MP58</accession>
<evidence type="ECO:0000313" key="2">
    <source>
        <dbReference type="Proteomes" id="UP000197781"/>
    </source>
</evidence>
<dbReference type="Pfam" id="PF13028">
    <property type="entry name" value="DUF3889"/>
    <property type="match status" value="1"/>
</dbReference>